<name>A0ABX5FDJ7_9CHRO</name>
<organism evidence="2 3">
    <name type="scientific">Aphanothece cf. minutissima CCALA 015</name>
    <dbReference type="NCBI Taxonomy" id="2107695"/>
    <lineage>
        <taxon>Bacteria</taxon>
        <taxon>Bacillati</taxon>
        <taxon>Cyanobacteriota</taxon>
        <taxon>Cyanophyceae</taxon>
        <taxon>Oscillatoriophycideae</taxon>
        <taxon>Chroococcales</taxon>
        <taxon>Aphanothecaceae</taxon>
        <taxon>Aphanothece</taxon>
    </lineage>
</organism>
<comment type="caution">
    <text evidence="2">The sequence shown here is derived from an EMBL/GenBank/DDBJ whole genome shotgun (WGS) entry which is preliminary data.</text>
</comment>
<dbReference type="Pfam" id="PF13011">
    <property type="entry name" value="LZ_Tnp_IS481"/>
    <property type="match status" value="1"/>
</dbReference>
<keyword evidence="3" id="KW-1185">Reference proteome</keyword>
<reference evidence="2 3" key="1">
    <citation type="submission" date="2018-02" db="EMBL/GenBank/DDBJ databases">
        <authorList>
            <person name="Moore K."/>
            <person name="Momper L."/>
        </authorList>
    </citation>
    <scope>NUCLEOTIDE SEQUENCE [LARGE SCALE GENOMIC DNA]</scope>
    <source>
        <strain evidence="2 3">CCALA 015</strain>
    </source>
</reference>
<accession>A0ABX5FDJ7</accession>
<dbReference type="EMBL" id="PVWP01000001">
    <property type="protein sequence ID" value="PSB39257.1"/>
    <property type="molecule type" value="Genomic_DNA"/>
</dbReference>
<gene>
    <name evidence="2" type="ORF">C7B81_00975</name>
</gene>
<dbReference type="Proteomes" id="UP000238218">
    <property type="component" value="Unassembled WGS sequence"/>
</dbReference>
<protein>
    <recommendedName>
        <fullName evidence="1">DNA-binding domain-containing protein</fullName>
    </recommendedName>
</protein>
<reference evidence="2 3" key="2">
    <citation type="submission" date="2018-03" db="EMBL/GenBank/DDBJ databases">
        <title>The ancient ancestry and fast evolution of plastids.</title>
        <authorList>
            <person name="Moore K.R."/>
            <person name="Magnabosco C."/>
            <person name="Momper L."/>
            <person name="Gold D.A."/>
            <person name="Bosak T."/>
            <person name="Fournier G.P."/>
        </authorList>
    </citation>
    <scope>NUCLEOTIDE SEQUENCE [LARGE SCALE GENOMIC DNA]</scope>
    <source>
        <strain evidence="2 3">CCALA 015</strain>
    </source>
</reference>
<dbReference type="SUPFAM" id="SSF48295">
    <property type="entry name" value="TrpR-like"/>
    <property type="match status" value="1"/>
</dbReference>
<evidence type="ECO:0000313" key="3">
    <source>
        <dbReference type="Proteomes" id="UP000238218"/>
    </source>
</evidence>
<proteinExistence type="predicted"/>
<evidence type="ECO:0000313" key="2">
    <source>
        <dbReference type="EMBL" id="PSB39257.1"/>
    </source>
</evidence>
<dbReference type="InterPro" id="IPR010921">
    <property type="entry name" value="Trp_repressor/repl_initiator"/>
</dbReference>
<dbReference type="InterPro" id="IPR024967">
    <property type="entry name" value="DNA-bd_IS481-type"/>
</dbReference>
<dbReference type="RefSeq" id="WP_106219453.1">
    <property type="nucleotide sequence ID" value="NZ_PVWP01000001.1"/>
</dbReference>
<evidence type="ECO:0000259" key="1">
    <source>
        <dbReference type="Pfam" id="PF13011"/>
    </source>
</evidence>
<feature type="domain" description="DNA-binding" evidence="1">
    <location>
        <begin position="1"/>
        <end position="78"/>
    </location>
</feature>
<sequence length="85" mass="9718">MQIHPKVRLTPIGRERLIRQHLHEGRSLAQLAADHGIIERTACNWLVCFRSGGTSAQADRRSVRRSLRQMLNPQPLQQVVAQRVC</sequence>